<dbReference type="EC" id="3.5.1.54" evidence="3"/>
<dbReference type="AlphaFoldDB" id="A0A6B9FPK6"/>
<dbReference type="InterPro" id="IPR053844">
    <property type="entry name" value="AH_C"/>
</dbReference>
<evidence type="ECO:0000259" key="1">
    <source>
        <dbReference type="Pfam" id="PF01425"/>
    </source>
</evidence>
<dbReference type="InterPro" id="IPR036928">
    <property type="entry name" value="AS_sf"/>
</dbReference>
<reference evidence="3 4" key="1">
    <citation type="journal article" date="2012" name="Genet. Mol. Biol.">
        <title>Analysis of 16S rRNA and mxaF genes revealing insights into Methylobacterium niche-specific plant association.</title>
        <authorList>
            <person name="Dourado M.N."/>
            <person name="Andreote F.D."/>
            <person name="Dini-Andreote F."/>
            <person name="Conti R."/>
            <person name="Araujo J.M."/>
            <person name="Araujo W.L."/>
        </authorList>
    </citation>
    <scope>NUCLEOTIDE SEQUENCE [LARGE SCALE GENOMIC DNA]</scope>
    <source>
        <strain evidence="3 4">SR1.6/6</strain>
    </source>
</reference>
<dbReference type="InterPro" id="IPR023631">
    <property type="entry name" value="Amidase_dom"/>
</dbReference>
<evidence type="ECO:0000313" key="3">
    <source>
        <dbReference type="EMBL" id="QGY03154.1"/>
    </source>
</evidence>
<name>A0A6B9FPK6_9HYPH</name>
<dbReference type="SUPFAM" id="SSF75304">
    <property type="entry name" value="Amidase signature (AS) enzymes"/>
    <property type="match status" value="1"/>
</dbReference>
<dbReference type="KEGG" id="mmes:MMSR116_15635"/>
<dbReference type="Gene3D" id="3.10.490.10">
    <property type="entry name" value="Gamma-glutamyl cyclotransferase-like"/>
    <property type="match status" value="1"/>
</dbReference>
<evidence type="ECO:0000259" key="2">
    <source>
        <dbReference type="Pfam" id="PF21986"/>
    </source>
</evidence>
<dbReference type="OrthoDB" id="9811471at2"/>
<dbReference type="Gene3D" id="3.90.1300.10">
    <property type="entry name" value="Amidase signature (AS) domain"/>
    <property type="match status" value="1"/>
</dbReference>
<dbReference type="RefSeq" id="WP_010682212.1">
    <property type="nucleotide sequence ID" value="NZ_CP043538.1"/>
</dbReference>
<dbReference type="InterPro" id="IPR000120">
    <property type="entry name" value="Amidase"/>
</dbReference>
<dbReference type="PANTHER" id="PTHR11895:SF169">
    <property type="entry name" value="GLUTAMYL-TRNA(GLN) AMIDOTRANSFERASE"/>
    <property type="match status" value="1"/>
</dbReference>
<organism evidence="3 4">
    <name type="scientific">Methylobacterium mesophilicum SR1.6/6</name>
    <dbReference type="NCBI Taxonomy" id="908290"/>
    <lineage>
        <taxon>Bacteria</taxon>
        <taxon>Pseudomonadati</taxon>
        <taxon>Pseudomonadota</taxon>
        <taxon>Alphaproteobacteria</taxon>
        <taxon>Hyphomicrobiales</taxon>
        <taxon>Methylobacteriaceae</taxon>
        <taxon>Methylobacterium</taxon>
    </lineage>
</organism>
<dbReference type="EMBL" id="CP043538">
    <property type="protein sequence ID" value="QGY03154.1"/>
    <property type="molecule type" value="Genomic_DNA"/>
</dbReference>
<proteinExistence type="predicted"/>
<accession>A0A6B9FPK6</accession>
<feature type="domain" description="Amidase" evidence="1">
    <location>
        <begin position="23"/>
        <end position="434"/>
    </location>
</feature>
<dbReference type="NCBIfam" id="TIGR02713">
    <property type="entry name" value="allophanate_hyd"/>
    <property type="match status" value="1"/>
</dbReference>
<dbReference type="InterPro" id="IPR014085">
    <property type="entry name" value="Allophanate_hydrolase"/>
</dbReference>
<sequence>MPPFPTIPLLHAAYADGLDPRAVVAAAYRRIAEVDDPGIFLALVPEADAQAAAAALPPFDPVSMPLWGVPFAVKDNIDVAGLPNTAACPDFAYSPTETAPAVARLLAAGAILIGKTNLDQFATGLVGLRTPYPAPRNAIDPAFVPGGSSSGSAVAVAHGIVSFALGTDTAGSGRVPAALNNIVGLKPSLGAVSSRGMLPACRTLDTLSVFAGTVADADAAFRVMLGPDNTDPWSRALPVPPAPAGLPPGLRLGLPDAASRRFGGDGLSEAAFAAAAADLEAITGAGVPVDLDPMFAVAALLYDGPWVAERYAAVRPVMETRPGILHPTTRAVIAAAERYSAADAFAGLYRLAELRRHADAIWDRIDVLAVPTYPRPRTCASVAADPIGPNSELGTYTNFVNLLDWCALAVPGRSRTDSFPSGVTLLAPRGCDGLLAALGARLHAASAGRIGASAAPVPTAKSGPASARPGEIELAVVGAHLSGLPLNGELVACGARYLRAGVTRPDYRLYALPGGPPHRPGLLRVAAGEGSGIETEVWALPPSAFGTFVAGIPDPLSIGTVRLNDGTTPKGFLVEAAGIAGAADITRFGGWRRYVTGCAAA</sequence>
<dbReference type="Proteomes" id="UP000012488">
    <property type="component" value="Chromosome"/>
</dbReference>
<dbReference type="PANTHER" id="PTHR11895">
    <property type="entry name" value="TRANSAMIDASE"/>
    <property type="match status" value="1"/>
</dbReference>
<keyword evidence="3" id="KW-0378">Hydrolase</keyword>
<dbReference type="Gene3D" id="1.20.58.1700">
    <property type="match status" value="1"/>
</dbReference>
<dbReference type="Pfam" id="PF01425">
    <property type="entry name" value="Amidase"/>
    <property type="match status" value="1"/>
</dbReference>
<dbReference type="Pfam" id="PF21986">
    <property type="entry name" value="AH_C"/>
    <property type="match status" value="1"/>
</dbReference>
<reference evidence="3 4" key="2">
    <citation type="journal article" date="2013" name="Genome Announc.">
        <title>Draft Genome Sequence of Methylobacterium mesophilicum Strain SR1.6/6, Isolated from Citrus sinensis.</title>
        <authorList>
            <person name="Marinho Almeida D."/>
            <person name="Dini-Andreote F."/>
            <person name="Camargo Neves A.A."/>
            <person name="Juca Ramos R.T."/>
            <person name="Andreote F.D."/>
            <person name="Carneiro A.R."/>
            <person name="Oliveira de Souza Lima A."/>
            <person name="Caracciolo Gomes de Sa P.H."/>
            <person name="Ribeiro Barbosa M.S."/>
            <person name="Araujo W.L."/>
            <person name="Silva A."/>
        </authorList>
    </citation>
    <scope>NUCLEOTIDE SEQUENCE [LARGE SCALE GENOMIC DNA]</scope>
    <source>
        <strain evidence="3 4">SR1.6/6</strain>
    </source>
</reference>
<protein>
    <submittedName>
        <fullName evidence="3">Allophanate hydrolase</fullName>
        <ecNumber evidence="3">3.5.1.54</ecNumber>
    </submittedName>
</protein>
<evidence type="ECO:0000313" key="4">
    <source>
        <dbReference type="Proteomes" id="UP000012488"/>
    </source>
</evidence>
<dbReference type="NCBIfam" id="NF006043">
    <property type="entry name" value="PRK08186.1"/>
    <property type="match status" value="1"/>
</dbReference>
<gene>
    <name evidence="3" type="primary">atzF</name>
    <name evidence="3" type="ORF">MMSR116_15635</name>
</gene>
<dbReference type="GO" id="GO:0004039">
    <property type="term" value="F:allophanate hydrolase activity"/>
    <property type="evidence" value="ECO:0007669"/>
    <property type="project" value="UniProtKB-EC"/>
</dbReference>
<feature type="domain" description="Allophanate hydrolase C-terminal" evidence="2">
    <location>
        <begin position="472"/>
        <end position="595"/>
    </location>
</feature>